<accession>A0A8D5FPJ0</accession>
<dbReference type="GO" id="GO:0000156">
    <property type="term" value="F:phosphorelay response regulator activity"/>
    <property type="evidence" value="ECO:0007669"/>
    <property type="project" value="TreeGrafter"/>
</dbReference>
<dbReference type="GO" id="GO:0000976">
    <property type="term" value="F:transcription cis-regulatory region binding"/>
    <property type="evidence" value="ECO:0007669"/>
    <property type="project" value="TreeGrafter"/>
</dbReference>
<dbReference type="PANTHER" id="PTHR48111">
    <property type="entry name" value="REGULATOR OF RPOS"/>
    <property type="match status" value="1"/>
</dbReference>
<feature type="modified residue" description="4-aspartylphosphate" evidence="6">
    <location>
        <position position="54"/>
    </location>
</feature>
<dbReference type="Proteomes" id="UP000826725">
    <property type="component" value="Chromosome"/>
</dbReference>
<keyword evidence="2" id="KW-0902">Two-component regulatory system</keyword>
<dbReference type="SMART" id="SM00448">
    <property type="entry name" value="REC"/>
    <property type="match status" value="1"/>
</dbReference>
<dbReference type="CDD" id="cd00090">
    <property type="entry name" value="HTH_ARSR"/>
    <property type="match status" value="1"/>
</dbReference>
<evidence type="ECO:0000256" key="2">
    <source>
        <dbReference type="ARBA" id="ARBA00023012"/>
    </source>
</evidence>
<gene>
    <name evidence="8" type="ORF">DGMP_27170</name>
</gene>
<dbReference type="EMBL" id="AP024086">
    <property type="protein sequence ID" value="BCL62024.1"/>
    <property type="molecule type" value="Genomic_DNA"/>
</dbReference>
<evidence type="ECO:0000313" key="8">
    <source>
        <dbReference type="EMBL" id="BCL62024.1"/>
    </source>
</evidence>
<dbReference type="GO" id="GO:0006355">
    <property type="term" value="P:regulation of DNA-templated transcription"/>
    <property type="evidence" value="ECO:0007669"/>
    <property type="project" value="TreeGrafter"/>
</dbReference>
<keyword evidence="1 6" id="KW-0597">Phosphoprotein</keyword>
<dbReference type="GO" id="GO:0032993">
    <property type="term" value="C:protein-DNA complex"/>
    <property type="evidence" value="ECO:0007669"/>
    <property type="project" value="TreeGrafter"/>
</dbReference>
<dbReference type="RefSeq" id="WP_228854428.1">
    <property type="nucleotide sequence ID" value="NZ_AP024086.1"/>
</dbReference>
<dbReference type="GO" id="GO:0005829">
    <property type="term" value="C:cytosol"/>
    <property type="evidence" value="ECO:0007669"/>
    <property type="project" value="TreeGrafter"/>
</dbReference>
<dbReference type="InterPro" id="IPR001789">
    <property type="entry name" value="Sig_transdc_resp-reg_receiver"/>
</dbReference>
<evidence type="ECO:0000313" key="9">
    <source>
        <dbReference type="Proteomes" id="UP000826725"/>
    </source>
</evidence>
<sequence length="218" mass="24683">MKDETILVIDDDRDLRESIVEILEDNGLTATGCGSAEEAIEKIKISVPSLVIVDNMMPGMGGLALMPLLKNDYPWLKIIMITAFSTVDNAVAAMKGGADDYLSKPFKRNELLVAVRQNLEELRFEKQLSEHDMDSTLVCLSNGIRRQILAILAKNRKMRFMDITRNLEISDHTKVNFHLKNLKANSFVTQDSEKNYMLTSQGKKIIDRLHLFLQNLSK</sequence>
<keyword evidence="3" id="KW-0805">Transcription regulation</keyword>
<dbReference type="InterPro" id="IPR011991">
    <property type="entry name" value="ArsR-like_HTH"/>
</dbReference>
<dbReference type="KEGG" id="dbk:DGMP_27170"/>
<organism evidence="8 9">
    <name type="scientific">Desulfomarina profundi</name>
    <dbReference type="NCBI Taxonomy" id="2772557"/>
    <lineage>
        <taxon>Bacteria</taxon>
        <taxon>Pseudomonadati</taxon>
        <taxon>Thermodesulfobacteriota</taxon>
        <taxon>Desulfobulbia</taxon>
        <taxon>Desulfobulbales</taxon>
        <taxon>Desulfobulbaceae</taxon>
        <taxon>Desulfomarina</taxon>
    </lineage>
</organism>
<evidence type="ECO:0000256" key="3">
    <source>
        <dbReference type="ARBA" id="ARBA00023015"/>
    </source>
</evidence>
<dbReference type="InterPro" id="IPR039420">
    <property type="entry name" value="WalR-like"/>
</dbReference>
<name>A0A8D5FPJ0_9BACT</name>
<dbReference type="AlphaFoldDB" id="A0A8D5FPJ0"/>
<feature type="domain" description="Response regulatory" evidence="7">
    <location>
        <begin position="5"/>
        <end position="119"/>
    </location>
</feature>
<keyword evidence="4" id="KW-0238">DNA-binding</keyword>
<keyword evidence="9" id="KW-1185">Reference proteome</keyword>
<protein>
    <recommendedName>
        <fullName evidence="7">Response regulatory domain-containing protein</fullName>
    </recommendedName>
</protein>
<dbReference type="PANTHER" id="PTHR48111:SF1">
    <property type="entry name" value="TWO-COMPONENT RESPONSE REGULATOR ORR33"/>
    <property type="match status" value="1"/>
</dbReference>
<evidence type="ECO:0000256" key="4">
    <source>
        <dbReference type="ARBA" id="ARBA00023125"/>
    </source>
</evidence>
<evidence type="ECO:0000256" key="1">
    <source>
        <dbReference type="ARBA" id="ARBA00022553"/>
    </source>
</evidence>
<dbReference type="PROSITE" id="PS50110">
    <property type="entry name" value="RESPONSE_REGULATORY"/>
    <property type="match status" value="1"/>
</dbReference>
<dbReference type="Pfam" id="PF24038">
    <property type="entry name" value="DUF7347"/>
    <property type="match status" value="1"/>
</dbReference>
<evidence type="ECO:0000256" key="5">
    <source>
        <dbReference type="ARBA" id="ARBA00023163"/>
    </source>
</evidence>
<proteinExistence type="predicted"/>
<dbReference type="FunFam" id="3.40.50.2300:FF:000018">
    <property type="entry name" value="DNA-binding transcriptional regulator NtrC"/>
    <property type="match status" value="1"/>
</dbReference>
<dbReference type="CDD" id="cd00156">
    <property type="entry name" value="REC"/>
    <property type="match status" value="1"/>
</dbReference>
<dbReference type="Pfam" id="PF00072">
    <property type="entry name" value="Response_reg"/>
    <property type="match status" value="1"/>
</dbReference>
<evidence type="ECO:0000256" key="6">
    <source>
        <dbReference type="PROSITE-ProRule" id="PRU00169"/>
    </source>
</evidence>
<reference evidence="8" key="1">
    <citation type="submission" date="2020-09" db="EMBL/GenBank/DDBJ databases">
        <title>Desulfogranum mesoprofundum gen. nov., sp. nov., a novel mesophilic, sulfate-reducing chemolithoautotroph isolated from a deep-sea hydrothermal vent chimney in the Suiyo Seamount.</title>
        <authorList>
            <person name="Hashimoto Y."/>
            <person name="Nakagawa S."/>
        </authorList>
    </citation>
    <scope>NUCLEOTIDE SEQUENCE</scope>
    <source>
        <strain evidence="8">KT2</strain>
    </source>
</reference>
<keyword evidence="5" id="KW-0804">Transcription</keyword>
<dbReference type="InterPro" id="IPR055771">
    <property type="entry name" value="DUF7347"/>
</dbReference>
<evidence type="ECO:0000259" key="7">
    <source>
        <dbReference type="PROSITE" id="PS50110"/>
    </source>
</evidence>